<dbReference type="CDD" id="cd09279">
    <property type="entry name" value="RNase_HI_like"/>
    <property type="match status" value="1"/>
</dbReference>
<reference evidence="3" key="1">
    <citation type="submission" date="2023-05" db="EMBL/GenBank/DDBJ databases">
        <title>Nepenthes gracilis genome sequencing.</title>
        <authorList>
            <person name="Fukushima K."/>
        </authorList>
    </citation>
    <scope>NUCLEOTIDE SEQUENCE</scope>
    <source>
        <strain evidence="3">SING2019-196</strain>
    </source>
</reference>
<dbReference type="Proteomes" id="UP001279734">
    <property type="component" value="Unassembled WGS sequence"/>
</dbReference>
<dbReference type="PANTHER" id="PTHR48475:SF1">
    <property type="entry name" value="RNASE H TYPE-1 DOMAIN-CONTAINING PROTEIN"/>
    <property type="match status" value="1"/>
</dbReference>
<dbReference type="Gene3D" id="3.30.70.270">
    <property type="match status" value="1"/>
</dbReference>
<name>A0AAD3XTY8_NEPGR</name>
<feature type="region of interest" description="Disordered" evidence="1">
    <location>
        <begin position="114"/>
        <end position="133"/>
    </location>
</feature>
<comment type="caution">
    <text evidence="3">The sequence shown here is derived from an EMBL/GenBank/DDBJ whole genome shotgun (WGS) entry which is preliminary data.</text>
</comment>
<dbReference type="Gene3D" id="3.30.420.10">
    <property type="entry name" value="Ribonuclease H-like superfamily/Ribonuclease H"/>
    <property type="match status" value="1"/>
</dbReference>
<dbReference type="InterPro" id="IPR043502">
    <property type="entry name" value="DNA/RNA_pol_sf"/>
</dbReference>
<dbReference type="AlphaFoldDB" id="A0AAD3XTY8"/>
<proteinExistence type="predicted"/>
<evidence type="ECO:0000256" key="1">
    <source>
        <dbReference type="SAM" id="MobiDB-lite"/>
    </source>
</evidence>
<dbReference type="InterPro" id="IPR002156">
    <property type="entry name" value="RNaseH_domain"/>
</dbReference>
<protein>
    <recommendedName>
        <fullName evidence="2">RNase H type-1 domain-containing protein</fullName>
    </recommendedName>
</protein>
<dbReference type="InterPro" id="IPR036397">
    <property type="entry name" value="RNaseH_sf"/>
</dbReference>
<dbReference type="EMBL" id="BSYO01000016">
    <property type="protein sequence ID" value="GMH16200.1"/>
    <property type="molecule type" value="Genomic_DNA"/>
</dbReference>
<dbReference type="GO" id="GO:0004523">
    <property type="term" value="F:RNA-DNA hybrid ribonuclease activity"/>
    <property type="evidence" value="ECO:0007669"/>
    <property type="project" value="InterPro"/>
</dbReference>
<dbReference type="SUPFAM" id="SSF56672">
    <property type="entry name" value="DNA/RNA polymerases"/>
    <property type="match status" value="1"/>
</dbReference>
<evidence type="ECO:0000313" key="3">
    <source>
        <dbReference type="EMBL" id="GMH16200.1"/>
    </source>
</evidence>
<accession>A0AAD3XTY8</accession>
<evidence type="ECO:0000259" key="2">
    <source>
        <dbReference type="Pfam" id="PF13456"/>
    </source>
</evidence>
<dbReference type="PANTHER" id="PTHR48475">
    <property type="entry name" value="RIBONUCLEASE H"/>
    <property type="match status" value="1"/>
</dbReference>
<dbReference type="GO" id="GO:0003676">
    <property type="term" value="F:nucleic acid binding"/>
    <property type="evidence" value="ECO:0007669"/>
    <property type="project" value="InterPro"/>
</dbReference>
<gene>
    <name evidence="3" type="ORF">Nepgr_018041</name>
</gene>
<organism evidence="3 4">
    <name type="scientific">Nepenthes gracilis</name>
    <name type="common">Slender pitcher plant</name>
    <dbReference type="NCBI Taxonomy" id="150966"/>
    <lineage>
        <taxon>Eukaryota</taxon>
        <taxon>Viridiplantae</taxon>
        <taxon>Streptophyta</taxon>
        <taxon>Embryophyta</taxon>
        <taxon>Tracheophyta</taxon>
        <taxon>Spermatophyta</taxon>
        <taxon>Magnoliopsida</taxon>
        <taxon>eudicotyledons</taxon>
        <taxon>Gunneridae</taxon>
        <taxon>Pentapetalae</taxon>
        <taxon>Caryophyllales</taxon>
        <taxon>Nepenthaceae</taxon>
        <taxon>Nepenthes</taxon>
    </lineage>
</organism>
<sequence length="295" mass="32548">MRSPRMVREVQQLTGRVAALSRFLAKSAGEALSFFKALKGTKSRDFQWSDDCEEAFQGLKSYLSSSPLLASPQHGEELYLYLFQDSRGRRDQISPHGEGGLSTGLFREEAQAVLSGAQNSSPDGPATKGHLAETRDLRSADQGVCLDLARGRLLREGLLRSRDRLAHTRGIRDKVLANSGFSATNNVAKYEALLAGLQLAKECSAKELIIYSDSELVINRSHGSFASTTRRFVRYLLKVKGMIVGFKTAEFIHIPREENAKADTLARAAASGDPEQYARGMREVLGRRSIEDPEQ</sequence>
<dbReference type="InterPro" id="IPR043128">
    <property type="entry name" value="Rev_trsase/Diguanyl_cyclase"/>
</dbReference>
<dbReference type="Pfam" id="PF13456">
    <property type="entry name" value="RVT_3"/>
    <property type="match status" value="1"/>
</dbReference>
<feature type="domain" description="RNase H type-1" evidence="2">
    <location>
        <begin position="180"/>
        <end position="269"/>
    </location>
</feature>
<keyword evidence="4" id="KW-1185">Reference proteome</keyword>
<evidence type="ECO:0000313" key="4">
    <source>
        <dbReference type="Proteomes" id="UP001279734"/>
    </source>
</evidence>